<organism evidence="1 2">
    <name type="scientific">Bacillus cereus VD184</name>
    <dbReference type="NCBI Taxonomy" id="1053242"/>
    <lineage>
        <taxon>Bacteria</taxon>
        <taxon>Bacillati</taxon>
        <taxon>Bacillota</taxon>
        <taxon>Bacilli</taxon>
        <taxon>Bacillales</taxon>
        <taxon>Bacillaceae</taxon>
        <taxon>Bacillus</taxon>
        <taxon>Bacillus cereus group</taxon>
    </lineage>
</organism>
<evidence type="ECO:0000313" key="2">
    <source>
        <dbReference type="Proteomes" id="UP000014028"/>
    </source>
</evidence>
<dbReference type="Proteomes" id="UP000014028">
    <property type="component" value="Unassembled WGS sequence"/>
</dbReference>
<gene>
    <name evidence="1" type="ORF">IKC_05120</name>
</gene>
<protein>
    <submittedName>
        <fullName evidence="1">Uncharacterized protein</fullName>
    </submittedName>
</protein>
<evidence type="ECO:0000313" key="1">
    <source>
        <dbReference type="EMBL" id="EOQ18619.1"/>
    </source>
</evidence>
<name>A0A9W5RAZ6_BACCE</name>
<proteinExistence type="predicted"/>
<sequence>MNEQYSRLDEFFDFGCWTSFHCGKIFIVGEKWESMRVSIKYVRTKNLPVDEQGDGLTNETATPIKH</sequence>
<dbReference type="EMBL" id="AHFK01000022">
    <property type="protein sequence ID" value="EOQ18619.1"/>
    <property type="molecule type" value="Genomic_DNA"/>
</dbReference>
<reference evidence="1 2" key="1">
    <citation type="submission" date="2012-12" db="EMBL/GenBank/DDBJ databases">
        <title>The Genome Sequence of Bacillus cereus VD184.</title>
        <authorList>
            <consortium name="The Broad Institute Genome Sequencing Platform"/>
            <consortium name="The Broad Institute Genome Sequencing Center for Infectious Disease"/>
            <person name="Feldgarden M."/>
            <person name="Van der Auwera G.A."/>
            <person name="Mahillon J."/>
            <person name="Duprez V."/>
            <person name="Timmery S."/>
            <person name="Mattelet C."/>
            <person name="Dierick K."/>
            <person name="Sun M."/>
            <person name="Yu Z."/>
            <person name="Zhu L."/>
            <person name="Hu X."/>
            <person name="Shank E.B."/>
            <person name="Swiecicka I."/>
            <person name="Hansen B.M."/>
            <person name="Andrup L."/>
            <person name="Walker B."/>
            <person name="Young S.K."/>
            <person name="Zeng Q."/>
            <person name="Gargeya S."/>
            <person name="Fitzgerald M."/>
            <person name="Haas B."/>
            <person name="Abouelleil A."/>
            <person name="Alvarado L."/>
            <person name="Arachchi H.M."/>
            <person name="Berlin A.M."/>
            <person name="Chapman S.B."/>
            <person name="Dewar J."/>
            <person name="Goldberg J."/>
            <person name="Griggs A."/>
            <person name="Gujja S."/>
            <person name="Hansen M."/>
            <person name="Howarth C."/>
            <person name="Imamovic A."/>
            <person name="Larimer J."/>
            <person name="McCowan C."/>
            <person name="Murphy C."/>
            <person name="Neiman D."/>
            <person name="Pearson M."/>
            <person name="Priest M."/>
            <person name="Roberts A."/>
            <person name="Saif S."/>
            <person name="Shea T."/>
            <person name="Sisk P."/>
            <person name="Sykes S."/>
            <person name="Wortman J."/>
            <person name="Nusbaum C."/>
            <person name="Birren B."/>
        </authorList>
    </citation>
    <scope>NUCLEOTIDE SEQUENCE [LARGE SCALE GENOMIC DNA]</scope>
    <source>
        <strain evidence="1 2">VD184</strain>
    </source>
</reference>
<comment type="caution">
    <text evidence="1">The sequence shown here is derived from an EMBL/GenBank/DDBJ whole genome shotgun (WGS) entry which is preliminary data.</text>
</comment>
<accession>A0A9W5RAZ6</accession>
<dbReference type="RefSeq" id="WP_016121844.1">
    <property type="nucleotide sequence ID" value="NZ_KB976822.1"/>
</dbReference>
<dbReference type="AlphaFoldDB" id="A0A9W5RAZ6"/>